<dbReference type="Proteomes" id="UP000002705">
    <property type="component" value="Chromosome 3"/>
</dbReference>
<keyword evidence="3" id="KW-1185">Reference proteome</keyword>
<dbReference type="KEGG" id="bur:Bcep18194_C7574"/>
<dbReference type="AlphaFoldDB" id="Q39LP8"/>
<sequence length="106" mass="11174">MHRRQMSNDFTGTAAQQLASCLSAYLFCLSGSASGGRWRGRRPGASPGAGAISGGRSGDPSDEWRRAERRRRHANSTKFKGFPRLRGAIGGCVLSIPAAASAQLPA</sequence>
<evidence type="ECO:0000256" key="1">
    <source>
        <dbReference type="SAM" id="MobiDB-lite"/>
    </source>
</evidence>
<name>Q39LP8_BURL3</name>
<proteinExistence type="predicted"/>
<evidence type="ECO:0000313" key="3">
    <source>
        <dbReference type="Proteomes" id="UP000002705"/>
    </source>
</evidence>
<dbReference type="PATRIC" id="fig|482957.22.peg.8183"/>
<gene>
    <name evidence="2" type="ordered locus">Bcep18194_C7574</name>
</gene>
<organism evidence="2 3">
    <name type="scientific">Burkholderia lata (strain ATCC 17760 / DSM 23089 / LMG 22485 / NCIMB 9086 / R18194 / 383)</name>
    <dbReference type="NCBI Taxonomy" id="482957"/>
    <lineage>
        <taxon>Bacteria</taxon>
        <taxon>Pseudomonadati</taxon>
        <taxon>Pseudomonadota</taxon>
        <taxon>Betaproteobacteria</taxon>
        <taxon>Burkholderiales</taxon>
        <taxon>Burkholderiaceae</taxon>
        <taxon>Burkholderia</taxon>
        <taxon>Burkholderia cepacia complex</taxon>
    </lineage>
</organism>
<feature type="region of interest" description="Disordered" evidence="1">
    <location>
        <begin position="34"/>
        <end position="78"/>
    </location>
</feature>
<dbReference type="EMBL" id="CP000150">
    <property type="protein sequence ID" value="ABB06618.1"/>
    <property type="molecule type" value="Genomic_DNA"/>
</dbReference>
<dbReference type="HOGENOM" id="CLU_2218092_0_0_4"/>
<evidence type="ECO:0000313" key="2">
    <source>
        <dbReference type="EMBL" id="ABB06618.1"/>
    </source>
</evidence>
<reference evidence="2" key="1">
    <citation type="submission" date="2009-01" db="EMBL/GenBank/DDBJ databases">
        <title>Complete sequence of chromosome 3 of Burkholderia sp. 383.</title>
        <authorList>
            <consortium name="US DOE Joint Genome Institute"/>
            <person name="Copeland A."/>
            <person name="Lucas S."/>
            <person name="Lapidus A."/>
            <person name="Barry K."/>
            <person name="Detter J.C."/>
            <person name="Glavina T."/>
            <person name="Hammon N."/>
            <person name="Israni S."/>
            <person name="Pitluck S."/>
            <person name="Chain P."/>
            <person name="Malfatti S."/>
            <person name="Shin M."/>
            <person name="Vergez L."/>
            <person name="Schmutz J."/>
            <person name="Larimer F."/>
            <person name="Land M."/>
            <person name="Kyrpides N."/>
            <person name="Lykidis A."/>
            <person name="Richardson P."/>
        </authorList>
    </citation>
    <scope>NUCLEOTIDE SEQUENCE</scope>
    <source>
        <strain evidence="2">383</strain>
    </source>
</reference>
<accession>Q39LP8</accession>
<protein>
    <submittedName>
        <fullName evidence="2">Uncharacterized protein</fullName>
    </submittedName>
</protein>